<protein>
    <submittedName>
        <fullName evidence="1">Uncharacterized protein</fullName>
    </submittedName>
</protein>
<organism evidence="1 2">
    <name type="scientific">Seminavis robusta</name>
    <dbReference type="NCBI Taxonomy" id="568900"/>
    <lineage>
        <taxon>Eukaryota</taxon>
        <taxon>Sar</taxon>
        <taxon>Stramenopiles</taxon>
        <taxon>Ochrophyta</taxon>
        <taxon>Bacillariophyta</taxon>
        <taxon>Bacillariophyceae</taxon>
        <taxon>Bacillariophycidae</taxon>
        <taxon>Naviculales</taxon>
        <taxon>Naviculaceae</taxon>
        <taxon>Seminavis</taxon>
    </lineage>
</organism>
<sequence>MPTTEEKTPSSQDDEGRLKDLAASVESAIDNPTYVLTKDIEQHNPETVWKALSTPGLLMEMHPLIVDVQVIQRQEGDDGTIKGILDVTDQLEFLCGLVKSKTTYRAYMHCSPPKANAEPASGTRKIYFQTSTMGTTVSTRIDCEPANATGTTVTQTTFITAPFGLRRYVQQTARMAHEGSLESLPSILDKLSSGS</sequence>
<dbReference type="EMBL" id="CAICTM010000508">
    <property type="protein sequence ID" value="CAB9511923.1"/>
    <property type="molecule type" value="Genomic_DNA"/>
</dbReference>
<dbReference type="Proteomes" id="UP001153069">
    <property type="component" value="Unassembled WGS sequence"/>
</dbReference>
<name>A0A9N8DZU1_9STRA</name>
<accession>A0A9N8DZU1</accession>
<dbReference type="SUPFAM" id="SSF55961">
    <property type="entry name" value="Bet v1-like"/>
    <property type="match status" value="1"/>
</dbReference>
<keyword evidence="2" id="KW-1185">Reference proteome</keyword>
<gene>
    <name evidence="1" type="ORF">SEMRO_509_G157110.1</name>
</gene>
<evidence type="ECO:0000313" key="1">
    <source>
        <dbReference type="EMBL" id="CAB9511923.1"/>
    </source>
</evidence>
<reference evidence="1" key="1">
    <citation type="submission" date="2020-06" db="EMBL/GenBank/DDBJ databases">
        <authorList>
            <consortium name="Plant Systems Biology data submission"/>
        </authorList>
    </citation>
    <scope>NUCLEOTIDE SEQUENCE</scope>
    <source>
        <strain evidence="1">D6</strain>
    </source>
</reference>
<evidence type="ECO:0000313" key="2">
    <source>
        <dbReference type="Proteomes" id="UP001153069"/>
    </source>
</evidence>
<proteinExistence type="predicted"/>
<dbReference type="AlphaFoldDB" id="A0A9N8DZU1"/>
<comment type="caution">
    <text evidence="1">The sequence shown here is derived from an EMBL/GenBank/DDBJ whole genome shotgun (WGS) entry which is preliminary data.</text>
</comment>